<keyword evidence="4 10" id="KW-0677">Repeat</keyword>
<dbReference type="PRINTS" id="PR00326">
    <property type="entry name" value="GTP1OBG"/>
</dbReference>
<name>A0A023X2N1_RUBRA</name>
<evidence type="ECO:0000313" key="14">
    <source>
        <dbReference type="Proteomes" id="UP000025229"/>
    </source>
</evidence>
<keyword evidence="3 8" id="KW-0690">Ribosome biogenesis</keyword>
<dbReference type="Proteomes" id="UP001281130">
    <property type="component" value="Unassembled WGS sequence"/>
</dbReference>
<dbReference type="RefSeq" id="WP_038681685.1">
    <property type="nucleotide sequence ID" value="NZ_CP007514.1"/>
</dbReference>
<dbReference type="SUPFAM" id="SSF52540">
    <property type="entry name" value="P-loop containing nucleoside triphosphate hydrolases"/>
    <property type="match status" value="2"/>
</dbReference>
<protein>
    <recommendedName>
        <fullName evidence="2 8">GTPase Der</fullName>
    </recommendedName>
    <alternativeName>
        <fullName evidence="7 8">GTP-binding protein EngA</fullName>
    </alternativeName>
</protein>
<evidence type="ECO:0000313" key="13">
    <source>
        <dbReference type="EMBL" id="MDX5894134.1"/>
    </source>
</evidence>
<gene>
    <name evidence="8 13" type="primary">der</name>
    <name evidence="12" type="ORF">RradSPS_1444</name>
    <name evidence="13" type="ORF">SIL72_08835</name>
</gene>
<dbReference type="Gene3D" id="3.40.50.300">
    <property type="entry name" value="P-loop containing nucleotide triphosphate hydrolases"/>
    <property type="match status" value="2"/>
</dbReference>
<dbReference type="NCBIfam" id="TIGR00231">
    <property type="entry name" value="small_GTP"/>
    <property type="match status" value="2"/>
</dbReference>
<keyword evidence="13" id="KW-0378">Hydrolase</keyword>
<dbReference type="PROSITE" id="PS51712">
    <property type="entry name" value="G_ENGA"/>
    <property type="match status" value="1"/>
</dbReference>
<dbReference type="EMBL" id="CP007514">
    <property type="protein sequence ID" value="AHY46727.1"/>
    <property type="molecule type" value="Genomic_DNA"/>
</dbReference>
<dbReference type="InterPro" id="IPR006073">
    <property type="entry name" value="GTP-bd"/>
</dbReference>
<sequence length="449" mass="48443">MTGGEAGGRGRTDRLPTVAVVGAPNVGKSSFVNRVVGRRSSVVSDEPGTTRDRGYSEAEWAGREFTLVDTGGMEPSATTGLQALVTLQAKVAVEEADVIVHMVDSRLGPTEADAAIARELLASGAKVVLAVNKLDNPADDTERYAFYALGEGEPHAISAIHGLGTGDLLDRIVALLPEEQEEAEGEPLPTLAIVGRPNAGKSTLMNALVGSERAVVSEMPGTTTDAVEHVVRVEDAGEERLFTLLDTAGVSRGARRSVGVPYYSTLRTSQAIRRADVSLLLLDAVEGLTGADLRLAREIEESGRSCGVILNKSDLVDAERIRELEEEVTYRMSDLEPPFISISALTGRGVERVLPFAARIERAYGLKLPTHEIAEFVNDLVARSAPAKGVRIRYATQTGTRPPRFTVFANRPKDVREGYIRYLANAIRRKYDLYGVSVAVRVKSSHRER</sequence>
<evidence type="ECO:0000256" key="5">
    <source>
        <dbReference type="ARBA" id="ARBA00022741"/>
    </source>
</evidence>
<accession>A0A023X2N1</accession>
<dbReference type="PANTHER" id="PTHR43834">
    <property type="entry name" value="GTPASE DER"/>
    <property type="match status" value="1"/>
</dbReference>
<reference evidence="12 14" key="1">
    <citation type="submission" date="2014-03" db="EMBL/GenBank/DDBJ databases">
        <title>Complete genome sequence of the Radio-Resistant Rubrobacter radiotolerans RSPS-4.</title>
        <authorList>
            <person name="Egas C.C."/>
            <person name="Barroso C.C."/>
            <person name="Froufe H.J.C."/>
            <person name="Pacheco J.J."/>
            <person name="Albuquerque L.L."/>
            <person name="da Costa M.M.S."/>
        </authorList>
    </citation>
    <scope>NUCLEOTIDE SEQUENCE [LARGE SCALE GENOMIC DNA]</scope>
    <source>
        <strain evidence="12 14">RSPS-4</strain>
    </source>
</reference>
<evidence type="ECO:0000313" key="12">
    <source>
        <dbReference type="EMBL" id="AHY46727.1"/>
    </source>
</evidence>
<feature type="binding site" evidence="8">
    <location>
        <begin position="132"/>
        <end position="135"/>
    </location>
    <ligand>
        <name>GTP</name>
        <dbReference type="ChEBI" id="CHEBI:37565"/>
        <label>1</label>
    </ligand>
</feature>
<dbReference type="InterPro" id="IPR005225">
    <property type="entry name" value="Small_GTP-bd"/>
</dbReference>
<dbReference type="PANTHER" id="PTHR43834:SF6">
    <property type="entry name" value="GTPASE DER"/>
    <property type="match status" value="1"/>
</dbReference>
<dbReference type="CDD" id="cd01895">
    <property type="entry name" value="EngA2"/>
    <property type="match status" value="1"/>
</dbReference>
<feature type="binding site" evidence="8">
    <location>
        <begin position="195"/>
        <end position="202"/>
    </location>
    <ligand>
        <name>GTP</name>
        <dbReference type="ChEBI" id="CHEBI:37565"/>
        <label>2</label>
    </ligand>
</feature>
<dbReference type="STRING" id="42256.RradSPS_1444"/>
<evidence type="ECO:0000256" key="3">
    <source>
        <dbReference type="ARBA" id="ARBA00022517"/>
    </source>
</evidence>
<dbReference type="InterPro" id="IPR032859">
    <property type="entry name" value="KH_dom-like"/>
</dbReference>
<dbReference type="InterPro" id="IPR003593">
    <property type="entry name" value="AAA+_ATPase"/>
</dbReference>
<dbReference type="EMBL" id="JAWXXX010000001">
    <property type="protein sequence ID" value="MDX5894134.1"/>
    <property type="molecule type" value="Genomic_DNA"/>
</dbReference>
<keyword evidence="5 8" id="KW-0547">Nucleotide-binding</keyword>
<keyword evidence="6 8" id="KW-0342">GTP-binding</keyword>
<dbReference type="GO" id="GO:0043022">
    <property type="term" value="F:ribosome binding"/>
    <property type="evidence" value="ECO:0007669"/>
    <property type="project" value="TreeGrafter"/>
</dbReference>
<evidence type="ECO:0000256" key="6">
    <source>
        <dbReference type="ARBA" id="ARBA00023134"/>
    </source>
</evidence>
<dbReference type="Gene3D" id="3.30.300.20">
    <property type="match status" value="1"/>
</dbReference>
<keyword evidence="14" id="KW-1185">Reference proteome</keyword>
<dbReference type="Pfam" id="PF14714">
    <property type="entry name" value="KH_dom-like"/>
    <property type="match status" value="1"/>
</dbReference>
<comment type="subunit">
    <text evidence="8">Associates with the 50S ribosomal subunit.</text>
</comment>
<dbReference type="SMART" id="SM00382">
    <property type="entry name" value="AAA"/>
    <property type="match status" value="2"/>
</dbReference>
<dbReference type="KEGG" id="rrd:RradSPS_1444"/>
<dbReference type="InterPro" id="IPR031166">
    <property type="entry name" value="G_ENGA"/>
</dbReference>
<dbReference type="InterPro" id="IPR016484">
    <property type="entry name" value="GTPase_Der"/>
</dbReference>
<dbReference type="InterPro" id="IPR027417">
    <property type="entry name" value="P-loop_NTPase"/>
</dbReference>
<comment type="similarity">
    <text evidence="1 8 9 10">Belongs to the TRAFAC class TrmE-Era-EngA-EngB-Septin-like GTPase superfamily. EngA (Der) GTPase family.</text>
</comment>
<evidence type="ECO:0000259" key="11">
    <source>
        <dbReference type="PROSITE" id="PS51712"/>
    </source>
</evidence>
<dbReference type="GO" id="GO:0005525">
    <property type="term" value="F:GTP binding"/>
    <property type="evidence" value="ECO:0007669"/>
    <property type="project" value="UniProtKB-UniRule"/>
</dbReference>
<dbReference type="GO" id="GO:0042254">
    <property type="term" value="P:ribosome biogenesis"/>
    <property type="evidence" value="ECO:0007669"/>
    <property type="project" value="UniProtKB-KW"/>
</dbReference>
<dbReference type="HOGENOM" id="CLU_016077_6_2_11"/>
<dbReference type="PATRIC" id="fig|42256.3.peg.1462"/>
<evidence type="ECO:0000256" key="1">
    <source>
        <dbReference type="ARBA" id="ARBA00008279"/>
    </source>
</evidence>
<dbReference type="NCBIfam" id="TIGR03594">
    <property type="entry name" value="GTPase_EngA"/>
    <property type="match status" value="1"/>
</dbReference>
<feature type="binding site" evidence="8">
    <location>
        <begin position="246"/>
        <end position="250"/>
    </location>
    <ligand>
        <name>GTP</name>
        <dbReference type="ChEBI" id="CHEBI:37565"/>
        <label>2</label>
    </ligand>
</feature>
<dbReference type="Pfam" id="PF01926">
    <property type="entry name" value="MMR_HSR1"/>
    <property type="match status" value="2"/>
</dbReference>
<dbReference type="OrthoDB" id="9805918at2"/>
<evidence type="ECO:0000256" key="4">
    <source>
        <dbReference type="ARBA" id="ARBA00022737"/>
    </source>
</evidence>
<dbReference type="eggNOG" id="COG1160">
    <property type="taxonomic scope" value="Bacteria"/>
</dbReference>
<evidence type="ECO:0000256" key="8">
    <source>
        <dbReference type="HAMAP-Rule" id="MF_00195"/>
    </source>
</evidence>
<proteinExistence type="inferred from homology"/>
<reference evidence="13" key="2">
    <citation type="submission" date="2023-11" db="EMBL/GenBank/DDBJ databases">
        <title>MicrobeMod: A computational toolkit for identifying prokaryotic methylation and restriction-modification with nanopore sequencing.</title>
        <authorList>
            <person name="Crits-Christoph A."/>
            <person name="Kang S.C."/>
            <person name="Lee H."/>
            <person name="Ostrov N."/>
        </authorList>
    </citation>
    <scope>NUCLEOTIDE SEQUENCE</scope>
    <source>
        <strain evidence="13">ATCC 51242</strain>
    </source>
</reference>
<dbReference type="HAMAP" id="MF_00195">
    <property type="entry name" value="GTPase_Der"/>
    <property type="match status" value="1"/>
</dbReference>
<dbReference type="GO" id="GO:0016787">
    <property type="term" value="F:hydrolase activity"/>
    <property type="evidence" value="ECO:0007669"/>
    <property type="project" value="UniProtKB-KW"/>
</dbReference>
<evidence type="ECO:0000256" key="9">
    <source>
        <dbReference type="PROSITE-ProRule" id="PRU01049"/>
    </source>
</evidence>
<feature type="binding site" evidence="8">
    <location>
        <begin position="311"/>
        <end position="314"/>
    </location>
    <ligand>
        <name>GTP</name>
        <dbReference type="ChEBI" id="CHEBI:37565"/>
        <label>2</label>
    </ligand>
</feature>
<evidence type="ECO:0000256" key="7">
    <source>
        <dbReference type="ARBA" id="ARBA00032345"/>
    </source>
</evidence>
<dbReference type="Proteomes" id="UP000025229">
    <property type="component" value="Chromosome"/>
</dbReference>
<organism evidence="12 14">
    <name type="scientific">Rubrobacter radiotolerans</name>
    <name type="common">Arthrobacter radiotolerans</name>
    <dbReference type="NCBI Taxonomy" id="42256"/>
    <lineage>
        <taxon>Bacteria</taxon>
        <taxon>Bacillati</taxon>
        <taxon>Actinomycetota</taxon>
        <taxon>Rubrobacteria</taxon>
        <taxon>Rubrobacterales</taxon>
        <taxon>Rubrobacteraceae</taxon>
        <taxon>Rubrobacter</taxon>
    </lineage>
</organism>
<feature type="domain" description="EngA-type G" evidence="11">
    <location>
        <begin position="16"/>
        <end position="180"/>
    </location>
</feature>
<feature type="binding site" evidence="8">
    <location>
        <begin position="22"/>
        <end position="29"/>
    </location>
    <ligand>
        <name>GTP</name>
        <dbReference type="ChEBI" id="CHEBI:37565"/>
        <label>1</label>
    </ligand>
</feature>
<dbReference type="InterPro" id="IPR015946">
    <property type="entry name" value="KH_dom-like_a/b"/>
</dbReference>
<feature type="binding site" evidence="8">
    <location>
        <begin position="69"/>
        <end position="73"/>
    </location>
    <ligand>
        <name>GTP</name>
        <dbReference type="ChEBI" id="CHEBI:37565"/>
        <label>1</label>
    </ligand>
</feature>
<comment type="function">
    <text evidence="8 10">GTPase that plays an essential role in the late steps of ribosome biogenesis.</text>
</comment>
<evidence type="ECO:0000256" key="10">
    <source>
        <dbReference type="RuleBase" id="RU004481"/>
    </source>
</evidence>
<dbReference type="CDD" id="cd01894">
    <property type="entry name" value="EngA1"/>
    <property type="match status" value="1"/>
</dbReference>
<dbReference type="PIRSF" id="PIRSF006485">
    <property type="entry name" value="GTP-binding_EngA"/>
    <property type="match status" value="1"/>
</dbReference>
<dbReference type="AlphaFoldDB" id="A0A023X2N1"/>
<dbReference type="FunFam" id="3.40.50.300:FF:000057">
    <property type="entry name" value="GTPase Der"/>
    <property type="match status" value="1"/>
</dbReference>
<evidence type="ECO:0000256" key="2">
    <source>
        <dbReference type="ARBA" id="ARBA00020953"/>
    </source>
</evidence>